<feature type="compositionally biased region" description="Basic and acidic residues" evidence="6">
    <location>
        <begin position="466"/>
        <end position="481"/>
    </location>
</feature>
<feature type="compositionally biased region" description="Acidic residues" evidence="6">
    <location>
        <begin position="404"/>
        <end position="460"/>
    </location>
</feature>
<organism evidence="9 10">
    <name type="scientific">Exocentrus adspersus</name>
    <dbReference type="NCBI Taxonomy" id="1586481"/>
    <lineage>
        <taxon>Eukaryota</taxon>
        <taxon>Metazoa</taxon>
        <taxon>Ecdysozoa</taxon>
        <taxon>Arthropoda</taxon>
        <taxon>Hexapoda</taxon>
        <taxon>Insecta</taxon>
        <taxon>Pterygota</taxon>
        <taxon>Neoptera</taxon>
        <taxon>Endopterygota</taxon>
        <taxon>Coleoptera</taxon>
        <taxon>Polyphaga</taxon>
        <taxon>Cucujiformia</taxon>
        <taxon>Chrysomeloidea</taxon>
        <taxon>Cerambycidae</taxon>
        <taxon>Lamiinae</taxon>
        <taxon>Acanthocinini</taxon>
        <taxon>Exocentrus</taxon>
    </lineage>
</organism>
<name>A0AAV8WCF1_9CUCU</name>
<dbReference type="PRINTS" id="PR00299">
    <property type="entry name" value="ACRYSTALLIN"/>
</dbReference>
<reference evidence="9 10" key="1">
    <citation type="journal article" date="2023" name="Insect Mol. Biol.">
        <title>Genome sequencing provides insights into the evolution of gene families encoding plant cell wall-degrading enzymes in longhorned beetles.</title>
        <authorList>
            <person name="Shin N.R."/>
            <person name="Okamura Y."/>
            <person name="Kirsch R."/>
            <person name="Pauchet Y."/>
        </authorList>
    </citation>
    <scope>NUCLEOTIDE SEQUENCE [LARGE SCALE GENOMIC DNA]</scope>
    <source>
        <strain evidence="9">EAD_L_NR</strain>
    </source>
</reference>
<dbReference type="GO" id="GO:0042026">
    <property type="term" value="P:protein refolding"/>
    <property type="evidence" value="ECO:0007669"/>
    <property type="project" value="TreeGrafter"/>
</dbReference>
<evidence type="ECO:0000259" key="7">
    <source>
        <dbReference type="PROSITE" id="PS01031"/>
    </source>
</evidence>
<evidence type="ECO:0000256" key="5">
    <source>
        <dbReference type="RuleBase" id="RU003616"/>
    </source>
</evidence>
<comment type="caution">
    <text evidence="9">The sequence shown here is derived from an EMBL/GenBank/DDBJ whole genome shotgun (WGS) entry which is preliminary data.</text>
</comment>
<feature type="compositionally biased region" description="Polar residues" evidence="6">
    <location>
        <begin position="357"/>
        <end position="376"/>
    </location>
</feature>
<dbReference type="CDD" id="cd12400">
    <property type="entry name" value="RRM_Nop6"/>
    <property type="match status" value="1"/>
</dbReference>
<dbReference type="SUPFAM" id="SSF49764">
    <property type="entry name" value="HSP20-like chaperones"/>
    <property type="match status" value="1"/>
</dbReference>
<evidence type="ECO:0000313" key="9">
    <source>
        <dbReference type="EMBL" id="KAJ8924287.1"/>
    </source>
</evidence>
<dbReference type="GO" id="GO:0005634">
    <property type="term" value="C:nucleus"/>
    <property type="evidence" value="ECO:0007669"/>
    <property type="project" value="TreeGrafter"/>
</dbReference>
<keyword evidence="1 3" id="KW-0694">RNA-binding</keyword>
<feature type="compositionally biased region" description="Basic and acidic residues" evidence="6">
    <location>
        <begin position="165"/>
        <end position="179"/>
    </location>
</feature>
<dbReference type="InterPro" id="IPR035979">
    <property type="entry name" value="RBD_domain_sf"/>
</dbReference>
<feature type="compositionally biased region" description="Basic residues" evidence="6">
    <location>
        <begin position="615"/>
        <end position="624"/>
    </location>
</feature>
<feature type="domain" description="SHSP" evidence="7">
    <location>
        <begin position="48"/>
        <end position="158"/>
    </location>
</feature>
<feature type="region of interest" description="Disordered" evidence="6">
    <location>
        <begin position="154"/>
        <end position="268"/>
    </location>
</feature>
<feature type="region of interest" description="Disordered" evidence="6">
    <location>
        <begin position="316"/>
        <end position="481"/>
    </location>
</feature>
<dbReference type="InterPro" id="IPR008978">
    <property type="entry name" value="HSP20-like_chaperone"/>
</dbReference>
<comment type="similarity">
    <text evidence="4 5">Belongs to the small heat shock protein (HSP20) family.</text>
</comment>
<evidence type="ECO:0000313" key="10">
    <source>
        <dbReference type="Proteomes" id="UP001159042"/>
    </source>
</evidence>
<feature type="compositionally biased region" description="Basic and acidic residues" evidence="6">
    <location>
        <begin position="244"/>
        <end position="262"/>
    </location>
</feature>
<dbReference type="CDD" id="cd06526">
    <property type="entry name" value="metazoan_ACD"/>
    <property type="match status" value="1"/>
</dbReference>
<dbReference type="InterPro" id="IPR002068">
    <property type="entry name" value="A-crystallin/Hsp20_dom"/>
</dbReference>
<keyword evidence="10" id="KW-1185">Reference proteome</keyword>
<gene>
    <name evidence="9" type="ORF">NQ315_007080</name>
</gene>
<keyword evidence="2" id="KW-0346">Stress response</keyword>
<dbReference type="Pfam" id="PF00076">
    <property type="entry name" value="RRM_1"/>
    <property type="match status" value="1"/>
</dbReference>
<feature type="compositionally biased region" description="Basic and acidic residues" evidence="6">
    <location>
        <begin position="222"/>
        <end position="234"/>
    </location>
</feature>
<evidence type="ECO:0000256" key="6">
    <source>
        <dbReference type="SAM" id="MobiDB-lite"/>
    </source>
</evidence>
<evidence type="ECO:0000256" key="4">
    <source>
        <dbReference type="PROSITE-ProRule" id="PRU00285"/>
    </source>
</evidence>
<dbReference type="AlphaFoldDB" id="A0AAV8WCF1"/>
<dbReference type="PROSITE" id="PS01031">
    <property type="entry name" value="SHSP"/>
    <property type="match status" value="1"/>
</dbReference>
<dbReference type="GO" id="GO:0051082">
    <property type="term" value="F:unfolded protein binding"/>
    <property type="evidence" value="ECO:0007669"/>
    <property type="project" value="TreeGrafter"/>
</dbReference>
<dbReference type="PANTHER" id="PTHR45640">
    <property type="entry name" value="HEAT SHOCK PROTEIN HSP-12.2-RELATED"/>
    <property type="match status" value="1"/>
</dbReference>
<evidence type="ECO:0000256" key="1">
    <source>
        <dbReference type="ARBA" id="ARBA00022884"/>
    </source>
</evidence>
<evidence type="ECO:0000256" key="3">
    <source>
        <dbReference type="PROSITE-ProRule" id="PRU00176"/>
    </source>
</evidence>
<protein>
    <submittedName>
        <fullName evidence="9">Uncharacterized protein</fullName>
    </submittedName>
</protein>
<sequence>MSIIPLLGDAFLRPSRRPQQLAIWQDPDEYLEAYLPREILRYPLEELANLRSVLQDTGSSVSLDKDKFQANFDVQQFKPEEISVKVTGDRTVTIEGKHEEKPDEHGYISRHFVRKYVLPEDCDAKNVQSKLSSDGVLTVTAPKINEGKKIEYREIPITRTGQPMKRVEQKEGSSQEEAKKTKKGSAKKAKFNNAKSPQQGFSPKQNKNQQNGPQKFNKKNKRNSESENNSEKLKAFAGTQAVKENVEKKKKEFKKSEDATGEKKRRRDLIQTLKVKLQSNKAETMASIESKIKDIENRPALTKTARKKLKQLIRLKRIAMGEPSAPQPQKTAASKIQSKKQKKGNQQQVVQKKGVQLNQAKTNGKPNKNQKAQNKLATKKQIGESDDEDESDDSDLELNLGGNAEEESSDEQDEVEAEASSDEDEEAAGDEEDDESGDEEEDDEAEEEESEEDDDSEEDSPPPPKMNKDRPKSQKVGKELPLDLNQLKKSNLIAQKQKRYVLFVGNIPYDTNRQDIIEHFKKSGEIKDVRIQTEKKTSRPRGFAYVELANEESYQKCLSMHHTFLKDRRINVLYTQGGKKKGVDKKKEIKVKNMKLHAMRKQGKLAGSKKESQKRSFRRAKKAAKGGEQED</sequence>
<dbReference type="PANTHER" id="PTHR45640:SF13">
    <property type="entry name" value="HEAT SHOCK PROTEIN 22-RELATED"/>
    <property type="match status" value="1"/>
</dbReference>
<dbReference type="GO" id="GO:0005737">
    <property type="term" value="C:cytoplasm"/>
    <property type="evidence" value="ECO:0007669"/>
    <property type="project" value="TreeGrafter"/>
</dbReference>
<dbReference type="InterPro" id="IPR000504">
    <property type="entry name" value="RRM_dom"/>
</dbReference>
<feature type="compositionally biased region" description="Basic residues" evidence="6">
    <location>
        <begin position="180"/>
        <end position="190"/>
    </location>
</feature>
<feature type="region of interest" description="Disordered" evidence="6">
    <location>
        <begin position="599"/>
        <end position="631"/>
    </location>
</feature>
<dbReference type="GO" id="GO:0003723">
    <property type="term" value="F:RNA binding"/>
    <property type="evidence" value="ECO:0007669"/>
    <property type="project" value="UniProtKB-UniRule"/>
</dbReference>
<feature type="compositionally biased region" description="Low complexity" evidence="6">
    <location>
        <begin position="344"/>
        <end position="356"/>
    </location>
</feature>
<proteinExistence type="inferred from homology"/>
<dbReference type="GO" id="GO:0009408">
    <property type="term" value="P:response to heat"/>
    <property type="evidence" value="ECO:0007669"/>
    <property type="project" value="TreeGrafter"/>
</dbReference>
<dbReference type="InterPro" id="IPR001436">
    <property type="entry name" value="Alpha-crystallin/sHSP_animal"/>
</dbReference>
<dbReference type="SMART" id="SM00360">
    <property type="entry name" value="RRM"/>
    <property type="match status" value="1"/>
</dbReference>
<feature type="compositionally biased region" description="Low complexity" evidence="6">
    <location>
        <begin position="204"/>
        <end position="215"/>
    </location>
</feature>
<dbReference type="InterPro" id="IPR012677">
    <property type="entry name" value="Nucleotide-bd_a/b_plait_sf"/>
</dbReference>
<dbReference type="PROSITE" id="PS50102">
    <property type="entry name" value="RRM"/>
    <property type="match status" value="1"/>
</dbReference>
<dbReference type="Gene3D" id="3.30.70.330">
    <property type="match status" value="1"/>
</dbReference>
<dbReference type="Gene3D" id="2.60.40.790">
    <property type="match status" value="1"/>
</dbReference>
<dbReference type="InterPro" id="IPR034228">
    <property type="entry name" value="Nop6_RRM"/>
</dbReference>
<dbReference type="Pfam" id="PF00011">
    <property type="entry name" value="HSP20"/>
    <property type="match status" value="1"/>
</dbReference>
<evidence type="ECO:0000256" key="2">
    <source>
        <dbReference type="ARBA" id="ARBA00023016"/>
    </source>
</evidence>
<feature type="domain" description="RRM" evidence="8">
    <location>
        <begin position="500"/>
        <end position="577"/>
    </location>
</feature>
<dbReference type="EMBL" id="JANEYG010000003">
    <property type="protein sequence ID" value="KAJ8924287.1"/>
    <property type="molecule type" value="Genomic_DNA"/>
</dbReference>
<feature type="compositionally biased region" description="Acidic residues" evidence="6">
    <location>
        <begin position="384"/>
        <end position="396"/>
    </location>
</feature>
<dbReference type="Proteomes" id="UP001159042">
    <property type="component" value="Unassembled WGS sequence"/>
</dbReference>
<evidence type="ECO:0000259" key="8">
    <source>
        <dbReference type="PROSITE" id="PS50102"/>
    </source>
</evidence>
<accession>A0AAV8WCF1</accession>
<dbReference type="SUPFAM" id="SSF54928">
    <property type="entry name" value="RNA-binding domain, RBD"/>
    <property type="match status" value="1"/>
</dbReference>